<evidence type="ECO:0000256" key="2">
    <source>
        <dbReference type="ARBA" id="ARBA00022723"/>
    </source>
</evidence>
<evidence type="ECO:0000256" key="3">
    <source>
        <dbReference type="ARBA" id="ARBA00022801"/>
    </source>
</evidence>
<dbReference type="GO" id="GO:0046872">
    <property type="term" value="F:metal ion binding"/>
    <property type="evidence" value="ECO:0007669"/>
    <property type="project" value="UniProtKB-KW"/>
</dbReference>
<dbReference type="InterPro" id="IPR046778">
    <property type="entry name" value="UPF0758_N"/>
</dbReference>
<sequence length="227" mass="25054">MIKSFTIRDLPKEERPRERLVKFGEQALSAQELLQVILGRGIAGESVSVTAQKLLTQFGSLQKLAEASIEELSSIKGIGLAKATQIKAVFEIGRRLSTQTPPYKNKELTDPEKVCRLVKSKLKDYHKEHFYSIALNSRNHSIAEISVGSLSASIAHPREVFAEAIKNKAASVIFAHNHPSGDPEPSEEDLETTKRLVEAGKIMGIEVLDHIIVAGDKFLSFKEKGLL</sequence>
<comment type="similarity">
    <text evidence="6">Belongs to the UPF0758 family.</text>
</comment>
<dbReference type="PROSITE" id="PS50249">
    <property type="entry name" value="MPN"/>
    <property type="match status" value="1"/>
</dbReference>
<dbReference type="Pfam" id="PF20582">
    <property type="entry name" value="UPF0758_N"/>
    <property type="match status" value="1"/>
</dbReference>
<evidence type="ECO:0000256" key="1">
    <source>
        <dbReference type="ARBA" id="ARBA00022670"/>
    </source>
</evidence>
<dbReference type="InterPro" id="IPR025657">
    <property type="entry name" value="RadC_JAB"/>
</dbReference>
<dbReference type="Gene3D" id="3.40.140.10">
    <property type="entry name" value="Cytidine Deaminase, domain 2"/>
    <property type="match status" value="1"/>
</dbReference>
<dbReference type="EMBL" id="MHSA01000012">
    <property type="protein sequence ID" value="OHA34456.1"/>
    <property type="molecule type" value="Genomic_DNA"/>
</dbReference>
<evidence type="ECO:0000256" key="6">
    <source>
        <dbReference type="RuleBase" id="RU003797"/>
    </source>
</evidence>
<name>A0A1G2NEH3_9BACT</name>
<dbReference type="InterPro" id="IPR001405">
    <property type="entry name" value="UPF0758"/>
</dbReference>
<dbReference type="PANTHER" id="PTHR30471:SF3">
    <property type="entry name" value="UPF0758 PROTEIN YEES-RELATED"/>
    <property type="match status" value="1"/>
</dbReference>
<dbReference type="Gene3D" id="1.10.150.20">
    <property type="entry name" value="5' to 3' exonuclease, C-terminal subdomain"/>
    <property type="match status" value="1"/>
</dbReference>
<dbReference type="Pfam" id="PF04002">
    <property type="entry name" value="RadC"/>
    <property type="match status" value="1"/>
</dbReference>
<dbReference type="SUPFAM" id="SSF102712">
    <property type="entry name" value="JAB1/MPN domain"/>
    <property type="match status" value="1"/>
</dbReference>
<dbReference type="GO" id="GO:0008237">
    <property type="term" value="F:metallopeptidase activity"/>
    <property type="evidence" value="ECO:0007669"/>
    <property type="project" value="UniProtKB-KW"/>
</dbReference>
<dbReference type="GO" id="GO:0006508">
    <property type="term" value="P:proteolysis"/>
    <property type="evidence" value="ECO:0007669"/>
    <property type="project" value="UniProtKB-KW"/>
</dbReference>
<dbReference type="PANTHER" id="PTHR30471">
    <property type="entry name" value="DNA REPAIR PROTEIN RADC"/>
    <property type="match status" value="1"/>
</dbReference>
<organism evidence="8 9">
    <name type="scientific">Candidatus Taylorbacteria bacterium RIFCSPLOWO2_01_FULL_48_100</name>
    <dbReference type="NCBI Taxonomy" id="1802322"/>
    <lineage>
        <taxon>Bacteria</taxon>
        <taxon>Candidatus Tayloriibacteriota</taxon>
    </lineage>
</organism>
<evidence type="ECO:0000256" key="5">
    <source>
        <dbReference type="ARBA" id="ARBA00023049"/>
    </source>
</evidence>
<dbReference type="InterPro" id="IPR020891">
    <property type="entry name" value="UPF0758_CS"/>
</dbReference>
<dbReference type="CDD" id="cd08071">
    <property type="entry name" value="MPN_DUF2466"/>
    <property type="match status" value="1"/>
</dbReference>
<keyword evidence="2" id="KW-0479">Metal-binding</keyword>
<keyword evidence="3" id="KW-0378">Hydrolase</keyword>
<dbReference type="InterPro" id="IPR010994">
    <property type="entry name" value="RuvA_2-like"/>
</dbReference>
<evidence type="ECO:0000256" key="4">
    <source>
        <dbReference type="ARBA" id="ARBA00022833"/>
    </source>
</evidence>
<keyword evidence="5" id="KW-0482">Metalloprotease</keyword>
<evidence type="ECO:0000259" key="7">
    <source>
        <dbReference type="PROSITE" id="PS50249"/>
    </source>
</evidence>
<dbReference type="InterPro" id="IPR037518">
    <property type="entry name" value="MPN"/>
</dbReference>
<comment type="caution">
    <text evidence="8">The sequence shown here is derived from an EMBL/GenBank/DDBJ whole genome shotgun (WGS) entry which is preliminary data.</text>
</comment>
<proteinExistence type="inferred from homology"/>
<keyword evidence="1" id="KW-0645">Protease</keyword>
<feature type="domain" description="MPN" evidence="7">
    <location>
        <begin position="107"/>
        <end position="227"/>
    </location>
</feature>
<dbReference type="AlphaFoldDB" id="A0A1G2NEH3"/>
<protein>
    <recommendedName>
        <fullName evidence="7">MPN domain-containing protein</fullName>
    </recommendedName>
</protein>
<gene>
    <name evidence="8" type="ORF">A2938_01265</name>
</gene>
<dbReference type="Proteomes" id="UP000177797">
    <property type="component" value="Unassembled WGS sequence"/>
</dbReference>
<accession>A0A1G2NEH3</accession>
<dbReference type="SUPFAM" id="SSF47781">
    <property type="entry name" value="RuvA domain 2-like"/>
    <property type="match status" value="1"/>
</dbReference>
<reference evidence="8 9" key="1">
    <citation type="journal article" date="2016" name="Nat. Commun.">
        <title>Thousands of microbial genomes shed light on interconnected biogeochemical processes in an aquifer system.</title>
        <authorList>
            <person name="Anantharaman K."/>
            <person name="Brown C.T."/>
            <person name="Hug L.A."/>
            <person name="Sharon I."/>
            <person name="Castelle C.J."/>
            <person name="Probst A.J."/>
            <person name="Thomas B.C."/>
            <person name="Singh A."/>
            <person name="Wilkins M.J."/>
            <person name="Karaoz U."/>
            <person name="Brodie E.L."/>
            <person name="Williams K.H."/>
            <person name="Hubbard S.S."/>
            <person name="Banfield J.F."/>
        </authorList>
    </citation>
    <scope>NUCLEOTIDE SEQUENCE [LARGE SCALE GENOMIC DNA]</scope>
</reference>
<dbReference type="NCBIfam" id="NF000642">
    <property type="entry name" value="PRK00024.1"/>
    <property type="match status" value="1"/>
</dbReference>
<evidence type="ECO:0000313" key="9">
    <source>
        <dbReference type="Proteomes" id="UP000177797"/>
    </source>
</evidence>
<dbReference type="NCBIfam" id="TIGR00608">
    <property type="entry name" value="radc"/>
    <property type="match status" value="1"/>
</dbReference>
<dbReference type="PROSITE" id="PS01302">
    <property type="entry name" value="UPF0758"/>
    <property type="match status" value="1"/>
</dbReference>
<keyword evidence="4" id="KW-0862">Zinc</keyword>
<evidence type="ECO:0000313" key="8">
    <source>
        <dbReference type="EMBL" id="OHA34456.1"/>
    </source>
</evidence>